<keyword evidence="2 4" id="KW-0560">Oxidoreductase</keyword>
<dbReference type="VEuPathDB" id="FungiDB:F503_05647"/>
<accession>S3CCA6</accession>
<dbReference type="SUPFAM" id="SSF52283">
    <property type="entry name" value="Formate/glycerate dehydrogenase catalytic domain-like"/>
    <property type="match status" value="1"/>
</dbReference>
<dbReference type="InterPro" id="IPR029753">
    <property type="entry name" value="D-isomer_DH_CS"/>
</dbReference>
<keyword evidence="8" id="KW-1185">Reference proteome</keyword>
<protein>
    <submittedName>
        <fullName evidence="7">Glyoxylate reductase</fullName>
    </submittedName>
</protein>
<feature type="domain" description="D-isomer specific 2-hydroxyacid dehydrogenase NAD-binding" evidence="6">
    <location>
        <begin position="125"/>
        <end position="305"/>
    </location>
</feature>
<dbReference type="FunFam" id="3.40.50.720:FF:000203">
    <property type="entry name" value="D-3-phosphoglycerate dehydrogenase (SerA)"/>
    <property type="match status" value="1"/>
</dbReference>
<feature type="domain" description="D-isomer specific 2-hydroxyacid dehydrogenase catalytic" evidence="5">
    <location>
        <begin position="21"/>
        <end position="336"/>
    </location>
</feature>
<proteinExistence type="inferred from homology"/>
<keyword evidence="3" id="KW-0520">NAD</keyword>
<comment type="similarity">
    <text evidence="1 4">Belongs to the D-isomer specific 2-hydroxyacid dehydrogenase family.</text>
</comment>
<dbReference type="InterPro" id="IPR050223">
    <property type="entry name" value="D-isomer_2-hydroxyacid_DH"/>
</dbReference>
<dbReference type="GO" id="GO:0016618">
    <property type="term" value="F:hydroxypyruvate reductase [NAD(P)H] activity"/>
    <property type="evidence" value="ECO:0007669"/>
    <property type="project" value="TreeGrafter"/>
</dbReference>
<dbReference type="Pfam" id="PF02826">
    <property type="entry name" value="2-Hacid_dh_C"/>
    <property type="match status" value="1"/>
</dbReference>
<dbReference type="InterPro" id="IPR036291">
    <property type="entry name" value="NAD(P)-bd_dom_sf"/>
</dbReference>
<evidence type="ECO:0000313" key="7">
    <source>
        <dbReference type="EMBL" id="EPE10552.1"/>
    </source>
</evidence>
<dbReference type="AlphaFoldDB" id="S3CCA6"/>
<evidence type="ECO:0000256" key="3">
    <source>
        <dbReference type="ARBA" id="ARBA00023027"/>
    </source>
</evidence>
<dbReference type="PROSITE" id="PS00670">
    <property type="entry name" value="D_2_HYDROXYACID_DH_2"/>
    <property type="match status" value="1"/>
</dbReference>
<organism evidence="7 8">
    <name type="scientific">Ophiostoma piceae (strain UAMH 11346)</name>
    <name type="common">Sap stain fungus</name>
    <dbReference type="NCBI Taxonomy" id="1262450"/>
    <lineage>
        <taxon>Eukaryota</taxon>
        <taxon>Fungi</taxon>
        <taxon>Dikarya</taxon>
        <taxon>Ascomycota</taxon>
        <taxon>Pezizomycotina</taxon>
        <taxon>Sordariomycetes</taxon>
        <taxon>Sordariomycetidae</taxon>
        <taxon>Ophiostomatales</taxon>
        <taxon>Ophiostomataceae</taxon>
        <taxon>Ophiostoma</taxon>
    </lineage>
</organism>
<sequence>MTTSSSRPKVLKLARIALAHKTWSEIEAVADVVVPKATNRAEFIEECKSGVLDGVDVAYRNFDSLELTGRIDEELLKVMPRSLKFVCHNGAGYDSVDVNACTERGIRVSNTPTAVDEATADIHIFLMLGAMRNLGPALSAIRAGHWRGEHGAPPLGRDPEGKTLGVLGMGGIGRAVARKARGAFDMKVIYHNRTRLSPDIEEALGGAVYIPTLDALLAQADVLSINVPLNKNTRHLIDAEQFAKMKDGVVVVNTARGAVIHEQALVDALASGKVAAAGLDVFEFEPEVHPELLKSSKVLLAPHMGTSTVETETKMETWALQNVLQALTVGTLKSIVPEQYAMSS</sequence>
<dbReference type="eggNOG" id="KOG0069">
    <property type="taxonomic scope" value="Eukaryota"/>
</dbReference>
<gene>
    <name evidence="7" type="ORF">F503_05647</name>
</gene>
<evidence type="ECO:0000259" key="6">
    <source>
        <dbReference type="Pfam" id="PF02826"/>
    </source>
</evidence>
<dbReference type="STRING" id="1262450.S3CCA6"/>
<reference evidence="7 8" key="1">
    <citation type="journal article" date="2013" name="BMC Genomics">
        <title>The genome and transcriptome of the pine saprophyte Ophiostoma piceae, and a comparison with the bark beetle-associated pine pathogen Grosmannia clavigera.</title>
        <authorList>
            <person name="Haridas S."/>
            <person name="Wang Y."/>
            <person name="Lim L."/>
            <person name="Massoumi Alamouti S."/>
            <person name="Jackman S."/>
            <person name="Docking R."/>
            <person name="Robertson G."/>
            <person name="Birol I."/>
            <person name="Bohlmann J."/>
            <person name="Breuil C."/>
        </authorList>
    </citation>
    <scope>NUCLEOTIDE SEQUENCE [LARGE SCALE GENOMIC DNA]</scope>
    <source>
        <strain evidence="7 8">UAMH 11346</strain>
    </source>
</reference>
<dbReference type="InterPro" id="IPR006140">
    <property type="entry name" value="D-isomer_DH_NAD-bd"/>
</dbReference>
<dbReference type="Gene3D" id="3.40.50.720">
    <property type="entry name" value="NAD(P)-binding Rossmann-like Domain"/>
    <property type="match status" value="2"/>
</dbReference>
<dbReference type="SUPFAM" id="SSF51735">
    <property type="entry name" value="NAD(P)-binding Rossmann-fold domains"/>
    <property type="match status" value="1"/>
</dbReference>
<dbReference type="Pfam" id="PF00389">
    <property type="entry name" value="2-Hacid_dh"/>
    <property type="match status" value="1"/>
</dbReference>
<dbReference type="PANTHER" id="PTHR10996:SF257">
    <property type="entry name" value="GLYOXYLATE REDUCTASE 1"/>
    <property type="match status" value="1"/>
</dbReference>
<evidence type="ECO:0000259" key="5">
    <source>
        <dbReference type="Pfam" id="PF00389"/>
    </source>
</evidence>
<evidence type="ECO:0000256" key="1">
    <source>
        <dbReference type="ARBA" id="ARBA00005854"/>
    </source>
</evidence>
<dbReference type="OMA" id="PHIAWAY"/>
<dbReference type="HOGENOM" id="CLU_019796_1_2_1"/>
<dbReference type="CDD" id="cd12168">
    <property type="entry name" value="Mand_dh_like"/>
    <property type="match status" value="1"/>
</dbReference>
<dbReference type="GO" id="GO:0005829">
    <property type="term" value="C:cytosol"/>
    <property type="evidence" value="ECO:0007669"/>
    <property type="project" value="TreeGrafter"/>
</dbReference>
<evidence type="ECO:0000313" key="8">
    <source>
        <dbReference type="Proteomes" id="UP000016923"/>
    </source>
</evidence>
<dbReference type="InterPro" id="IPR006139">
    <property type="entry name" value="D-isomer_2_OHA_DH_cat_dom"/>
</dbReference>
<evidence type="ECO:0000256" key="2">
    <source>
        <dbReference type="ARBA" id="ARBA00023002"/>
    </source>
</evidence>
<dbReference type="Proteomes" id="UP000016923">
    <property type="component" value="Unassembled WGS sequence"/>
</dbReference>
<dbReference type="PROSITE" id="PS00065">
    <property type="entry name" value="D_2_HYDROXYACID_DH_1"/>
    <property type="match status" value="1"/>
</dbReference>
<evidence type="ECO:0000256" key="4">
    <source>
        <dbReference type="RuleBase" id="RU003719"/>
    </source>
</evidence>
<dbReference type="EMBL" id="KE148146">
    <property type="protein sequence ID" value="EPE10552.1"/>
    <property type="molecule type" value="Genomic_DNA"/>
</dbReference>
<dbReference type="InterPro" id="IPR029752">
    <property type="entry name" value="D-isomer_DH_CS1"/>
</dbReference>
<dbReference type="OrthoDB" id="9991913at2759"/>
<dbReference type="GO" id="GO:0051287">
    <property type="term" value="F:NAD binding"/>
    <property type="evidence" value="ECO:0007669"/>
    <property type="project" value="InterPro"/>
</dbReference>
<dbReference type="GO" id="GO:0030267">
    <property type="term" value="F:glyoxylate reductase (NADPH) activity"/>
    <property type="evidence" value="ECO:0007669"/>
    <property type="project" value="TreeGrafter"/>
</dbReference>
<name>S3CCA6_OPHP1</name>
<dbReference type="PANTHER" id="PTHR10996">
    <property type="entry name" value="2-HYDROXYACID DEHYDROGENASE-RELATED"/>
    <property type="match status" value="1"/>
</dbReference>